<evidence type="ECO:0000313" key="1">
    <source>
        <dbReference type="EMBL" id="KAL3767639.1"/>
    </source>
</evidence>
<dbReference type="InterPro" id="IPR036514">
    <property type="entry name" value="SGNH_hydro_sf"/>
</dbReference>
<proteinExistence type="predicted"/>
<dbReference type="Proteomes" id="UP001530315">
    <property type="component" value="Unassembled WGS sequence"/>
</dbReference>
<dbReference type="InterPro" id="IPR045136">
    <property type="entry name" value="Iah1-like"/>
</dbReference>
<organism evidence="1 2">
    <name type="scientific">Stephanodiscus triporus</name>
    <dbReference type="NCBI Taxonomy" id="2934178"/>
    <lineage>
        <taxon>Eukaryota</taxon>
        <taxon>Sar</taxon>
        <taxon>Stramenopiles</taxon>
        <taxon>Ochrophyta</taxon>
        <taxon>Bacillariophyta</taxon>
        <taxon>Coscinodiscophyceae</taxon>
        <taxon>Thalassiosirophycidae</taxon>
        <taxon>Stephanodiscales</taxon>
        <taxon>Stephanodiscaceae</taxon>
        <taxon>Stephanodiscus</taxon>
    </lineage>
</organism>
<evidence type="ECO:0008006" key="3">
    <source>
        <dbReference type="Google" id="ProtNLM"/>
    </source>
</evidence>
<dbReference type="CDD" id="cd01838">
    <property type="entry name" value="Isoamyl_acetate_hydrolase_like"/>
    <property type="match status" value="1"/>
</dbReference>
<dbReference type="Gene3D" id="3.40.50.1110">
    <property type="entry name" value="SGNH hydrolase"/>
    <property type="match status" value="2"/>
</dbReference>
<name>A0ABD3MWH3_9STRA</name>
<dbReference type="SUPFAM" id="SSF52266">
    <property type="entry name" value="SGNH hydrolase"/>
    <property type="match status" value="1"/>
</dbReference>
<sequence length="353" mass="38886">MGQEASSTAQPPPQPPAITIPTVPPQTYLLHTTLTPRPKLILIGDSITELGSSHAQGWGTSLAIRYNRRLDVVNRGMNGYNSRWGVAVLPLILEEILGPTASSVAGDGECIGKDSDGRGVKRSIENTSCPSSDNNEELLADDVHKRLFVEKHGQRTRHPQYTFLIGFGANDSCLPDGPHSRSHVHLEEYSHNLRRMIQMIQTWNAKETAVALMTPPPCDTEIQKPSRDNENVTKLYAEACILVASDMGVPVVDLWNGMQLPIAQNKDGQGDDLSNEYKQCQQWKIDYLSDGLHLTAMGNYRLYQLVIEVLDRSELAKGDGSLGMGLSVTNMPRSYPDHSMVDATHPQKTFCTG</sequence>
<dbReference type="EMBL" id="JALLAZ020001699">
    <property type="protein sequence ID" value="KAL3767639.1"/>
    <property type="molecule type" value="Genomic_DNA"/>
</dbReference>
<dbReference type="AlphaFoldDB" id="A0ABD3MWH3"/>
<dbReference type="PANTHER" id="PTHR14209">
    <property type="entry name" value="ISOAMYL ACETATE-HYDROLYZING ESTERASE 1"/>
    <property type="match status" value="1"/>
</dbReference>
<evidence type="ECO:0000313" key="2">
    <source>
        <dbReference type="Proteomes" id="UP001530315"/>
    </source>
</evidence>
<accession>A0ABD3MWH3</accession>
<dbReference type="InterPro" id="IPR001087">
    <property type="entry name" value="GDSL"/>
</dbReference>
<dbReference type="Pfam" id="PF00657">
    <property type="entry name" value="Lipase_GDSL"/>
    <property type="match status" value="1"/>
</dbReference>
<gene>
    <name evidence="1" type="ORF">ACHAW5_006877</name>
</gene>
<dbReference type="PANTHER" id="PTHR14209:SF19">
    <property type="entry name" value="ISOAMYL ACETATE-HYDROLYZING ESTERASE 1 HOMOLOG"/>
    <property type="match status" value="1"/>
</dbReference>
<protein>
    <recommendedName>
        <fullName evidence="3">SGNH hydrolase-type esterase domain-containing protein</fullName>
    </recommendedName>
</protein>
<keyword evidence="2" id="KW-1185">Reference proteome</keyword>
<comment type="caution">
    <text evidence="1">The sequence shown here is derived from an EMBL/GenBank/DDBJ whole genome shotgun (WGS) entry which is preliminary data.</text>
</comment>
<reference evidence="1 2" key="1">
    <citation type="submission" date="2024-10" db="EMBL/GenBank/DDBJ databases">
        <title>Updated reference genomes for cyclostephanoid diatoms.</title>
        <authorList>
            <person name="Roberts W.R."/>
            <person name="Alverson A.J."/>
        </authorList>
    </citation>
    <scope>NUCLEOTIDE SEQUENCE [LARGE SCALE GENOMIC DNA]</scope>
    <source>
        <strain evidence="1 2">AJA276-08</strain>
    </source>
</reference>